<evidence type="ECO:0000313" key="1">
    <source>
        <dbReference type="EMBL" id="SEC92705.1"/>
    </source>
</evidence>
<gene>
    <name evidence="1" type="ORF">SAMN05444164_3123</name>
</gene>
<dbReference type="AlphaFoldDB" id="A0A1H4WHG8"/>
<name>A0A1H4WHG8_9BRAD</name>
<accession>A0A1H4WHG8</accession>
<evidence type="ECO:0000313" key="2">
    <source>
        <dbReference type="Proteomes" id="UP000198992"/>
    </source>
</evidence>
<reference evidence="1 2" key="1">
    <citation type="submission" date="2016-10" db="EMBL/GenBank/DDBJ databases">
        <authorList>
            <person name="de Groot N.N."/>
        </authorList>
    </citation>
    <scope>NUCLEOTIDE SEQUENCE [LARGE SCALE GENOMIC DNA]</scope>
    <source>
        <strain evidence="1 2">MT12</strain>
    </source>
</reference>
<dbReference type="OrthoDB" id="8218699at2"/>
<dbReference type="Proteomes" id="UP000198992">
    <property type="component" value="Unassembled WGS sequence"/>
</dbReference>
<organism evidence="1 2">
    <name type="scientific">Bradyrhizobium erythrophlei</name>
    <dbReference type="NCBI Taxonomy" id="1437360"/>
    <lineage>
        <taxon>Bacteria</taxon>
        <taxon>Pseudomonadati</taxon>
        <taxon>Pseudomonadota</taxon>
        <taxon>Alphaproteobacteria</taxon>
        <taxon>Hyphomicrobiales</taxon>
        <taxon>Nitrobacteraceae</taxon>
        <taxon>Bradyrhizobium</taxon>
    </lineage>
</organism>
<dbReference type="RefSeq" id="WP_092116588.1">
    <property type="nucleotide sequence ID" value="NZ_FNTH01000001.1"/>
</dbReference>
<sequence length="200" mass="21970">MANVTNGANDVALAGEINDVDLGFLPADLTAQCRNLIESYHDIHGYACLPDMLWRARLGPFIERHHEFRQRLRKASTTRSAKKSNQGFVEIATAILSLEILASSFAGWTALYPEAGASAHAVLKRQSGGSQTPLMDFYLYPPKYVSSAAIAKLTPPRTNQTGEFGLYRMSKPELAGERLALGYVSEMLQKSDDAALLEQH</sequence>
<protein>
    <submittedName>
        <fullName evidence="1">Uncharacterized protein</fullName>
    </submittedName>
</protein>
<proteinExistence type="predicted"/>
<dbReference type="EMBL" id="FNTH01000001">
    <property type="protein sequence ID" value="SEC92705.1"/>
    <property type="molecule type" value="Genomic_DNA"/>
</dbReference>